<dbReference type="GO" id="GO:0000159">
    <property type="term" value="C:protein phosphatase type 2A complex"/>
    <property type="evidence" value="ECO:0007669"/>
    <property type="project" value="EnsemblFungi"/>
</dbReference>
<evidence type="ECO:0000259" key="4">
    <source>
        <dbReference type="Pfam" id="PF22646"/>
    </source>
</evidence>
<dbReference type="Pfam" id="PF02985">
    <property type="entry name" value="HEAT"/>
    <property type="match status" value="1"/>
</dbReference>
<dbReference type="FunFam" id="1.25.10.10:FF:000062">
    <property type="entry name" value="Serine/threonine-protein phosphatase 2A regulatory subunit A alpha isoform"/>
    <property type="match status" value="1"/>
</dbReference>
<organism evidence="6 8">
    <name type="scientific">Yarrowia lipolytica</name>
    <name type="common">Candida lipolytica</name>
    <dbReference type="NCBI Taxonomy" id="4952"/>
    <lineage>
        <taxon>Eukaryota</taxon>
        <taxon>Fungi</taxon>
        <taxon>Dikarya</taxon>
        <taxon>Ascomycota</taxon>
        <taxon>Saccharomycotina</taxon>
        <taxon>Dipodascomycetes</taxon>
        <taxon>Dipodascales</taxon>
        <taxon>Dipodascales incertae sedis</taxon>
        <taxon>Yarrowia</taxon>
    </lineage>
</organism>
<evidence type="ECO:0000256" key="3">
    <source>
        <dbReference type="PROSITE-ProRule" id="PRU00103"/>
    </source>
</evidence>
<dbReference type="GO" id="GO:0005634">
    <property type="term" value="C:nucleus"/>
    <property type="evidence" value="ECO:0007669"/>
    <property type="project" value="TreeGrafter"/>
</dbReference>
<evidence type="ECO:0000259" key="5">
    <source>
        <dbReference type="Pfam" id="PF22956"/>
    </source>
</evidence>
<dbReference type="GO" id="GO:0110085">
    <property type="term" value="C:mitotic actomyosin contractile ring"/>
    <property type="evidence" value="ECO:0007669"/>
    <property type="project" value="EnsemblFungi"/>
</dbReference>
<feature type="repeat" description="HEAT" evidence="3">
    <location>
        <begin position="539"/>
        <end position="576"/>
    </location>
</feature>
<sequence length="622" mass="69583">MEQENIDIPDELYPLALLMDELKHDEFSLRISAMKKLQLIAAALRQERCRDELIPFLEDVTQEDEDEVLTVLAEELANLVPYIGGPEYSHLLIPSLETLSCMEEPVVRDKAVESINRICEGLPSRDHVAQTILPLVKRLSSAEWFSSKVSATGLYAAAIRHCPTEAVPELLKQYGELTRDDTPMVRRAAATHLPAVIEALPAEADSPEADDEIYSMFKAQVGDDQDSVRLLSVNVLIAKAEKLKRQGNSQHTSSLIEFALALLHDPSWRVRYMCADRFEKLAESLTSVVPEEGVEKTEVDEMERAFVPEFIKFMQDGEAEVRTAVAKQVPGFCRLVTPANLDKIVANVEELSQDSSQHVRAALGSEISALAPLLGKEKTIETLLPTFLQMLKDDFPDVRLNIISKLHLVNKVIGIDLLSQSLLPAVSDLAQDKQWRVRLAIIEYIPLLATQLGVSFFDKELGPLCMTWLWDSVYSIREAATQNLKKLTKVFGVDWAKDEILPHIIVVAADSNYLYRLTALCAVTTLIPVVDESMIKTSILPFIAELINDPIPNIRFNVAKTYTELVRALHEEKISSPEVIEEICTSTVIPHLERLSTDGDVDVRYFSTKALEDIAEIKKAHA</sequence>
<reference evidence="7 9" key="2">
    <citation type="submission" date="2018-07" db="EMBL/GenBank/DDBJ databases">
        <title>Draft Genome Assemblies for Five Robust Yarrowia lipolytica Strains Exhibiting High Lipid Production and Pentose Sugar Utilization and Sugar Alcohol Secretion from Undetoxified Lignocellulosic Biomass Hydrolysates.</title>
        <authorList>
            <consortium name="DOE Joint Genome Institute"/>
            <person name="Walker C."/>
            <person name="Ryu S."/>
            <person name="Na H."/>
            <person name="Zane M."/>
            <person name="LaButti K."/>
            <person name="Lipzen A."/>
            <person name="Haridas S."/>
            <person name="Barry K."/>
            <person name="Grigoriev I.V."/>
            <person name="Quarterman J."/>
            <person name="Slininger P."/>
            <person name="Dien B."/>
            <person name="Trinh C.T."/>
        </authorList>
    </citation>
    <scope>NUCLEOTIDE SEQUENCE [LARGE SCALE GENOMIC DNA]</scope>
    <source>
        <strain evidence="7 9">YB392</strain>
    </source>
</reference>
<dbReference type="InterPro" id="IPR000357">
    <property type="entry name" value="HEAT"/>
</dbReference>
<dbReference type="GeneID" id="2908220"/>
<feature type="domain" description="Phosphatase 2A Regulatory Subunit A helical" evidence="5">
    <location>
        <begin position="515"/>
        <end position="617"/>
    </location>
</feature>
<dbReference type="Pfam" id="PF22956">
    <property type="entry name" value="VPS15-like_hel"/>
    <property type="match status" value="1"/>
</dbReference>
<feature type="repeat" description="HEAT" evidence="3">
    <location>
        <begin position="422"/>
        <end position="460"/>
    </location>
</feature>
<evidence type="ECO:0000256" key="1">
    <source>
        <dbReference type="ARBA" id="ARBA00022737"/>
    </source>
</evidence>
<dbReference type="EMBL" id="KZ859004">
    <property type="protein sequence ID" value="RDW25379.1"/>
    <property type="molecule type" value="Genomic_DNA"/>
</dbReference>
<feature type="domain" description="Phosphatase PP2A regulatory subunit A/Splicing factor 3B subunit 1-like HEAT repeat" evidence="4">
    <location>
        <begin position="306"/>
        <end position="375"/>
    </location>
</feature>
<dbReference type="OrthoDB" id="340346at2759"/>
<dbReference type="GO" id="GO:0090443">
    <property type="term" value="C:FAR/SIN/STRIPAK complex"/>
    <property type="evidence" value="ECO:0007669"/>
    <property type="project" value="EnsemblFungi"/>
</dbReference>
<dbReference type="Proteomes" id="UP000256601">
    <property type="component" value="Unassembled WGS sequence"/>
</dbReference>
<dbReference type="GO" id="GO:0019888">
    <property type="term" value="F:protein phosphatase regulator activity"/>
    <property type="evidence" value="ECO:0007669"/>
    <property type="project" value="TreeGrafter"/>
</dbReference>
<gene>
    <name evidence="7" type="ORF">B0I71DRAFT_119684</name>
    <name evidence="6" type="ORF">YALI1_F01291g</name>
</gene>
<dbReference type="PROSITE" id="PS50077">
    <property type="entry name" value="HEAT_REPEAT"/>
    <property type="match status" value="10"/>
</dbReference>
<dbReference type="EMBL" id="CP017558">
    <property type="protein sequence ID" value="AOW06457.1"/>
    <property type="molecule type" value="Genomic_DNA"/>
</dbReference>
<protein>
    <submittedName>
        <fullName evidence="7">Armadillo-type protein</fullName>
    </submittedName>
</protein>
<dbReference type="InterPro" id="IPR011989">
    <property type="entry name" value="ARM-like"/>
</dbReference>
<evidence type="ECO:0000256" key="2">
    <source>
        <dbReference type="ARBA" id="ARBA00038332"/>
    </source>
</evidence>
<feature type="repeat" description="HEAT" evidence="3">
    <location>
        <begin position="53"/>
        <end position="91"/>
    </location>
</feature>
<dbReference type="KEGG" id="yli:2908220"/>
<dbReference type="GO" id="GO:1990813">
    <property type="term" value="P:meiotic centromeric cohesion protection in anaphase I"/>
    <property type="evidence" value="ECO:0007669"/>
    <property type="project" value="EnsemblFungi"/>
</dbReference>
<dbReference type="InterPro" id="IPR054573">
    <property type="entry name" value="PP2A/SF3B1-like_HEAT"/>
</dbReference>
<dbReference type="GO" id="GO:0005829">
    <property type="term" value="C:cytosol"/>
    <property type="evidence" value="ECO:0007669"/>
    <property type="project" value="TreeGrafter"/>
</dbReference>
<feature type="repeat" description="HEAT" evidence="3">
    <location>
        <begin position="461"/>
        <end position="499"/>
    </location>
</feature>
<dbReference type="PANTHER" id="PTHR10648:SF4">
    <property type="entry name" value="PROTEIN PHOSPHATASE 2 (FORMERLY 2A), REGULATORY SUBUNIT A, BETA ISOFORM-RELATED"/>
    <property type="match status" value="1"/>
</dbReference>
<feature type="repeat" description="HEAT" evidence="3">
    <location>
        <begin position="588"/>
        <end position="622"/>
    </location>
</feature>
<dbReference type="InterPro" id="IPR051023">
    <property type="entry name" value="PP2A_Regulatory_Subunit_A"/>
</dbReference>
<evidence type="ECO:0000313" key="9">
    <source>
        <dbReference type="Proteomes" id="UP000256601"/>
    </source>
</evidence>
<dbReference type="SUPFAM" id="SSF48371">
    <property type="entry name" value="ARM repeat"/>
    <property type="match status" value="1"/>
</dbReference>
<feature type="repeat" description="HEAT" evidence="3">
    <location>
        <begin position="500"/>
        <end position="538"/>
    </location>
</feature>
<dbReference type="InterPro" id="IPR016024">
    <property type="entry name" value="ARM-type_fold"/>
</dbReference>
<dbReference type="GO" id="GO:0031030">
    <property type="term" value="P:negative regulation of septation initiation signaling"/>
    <property type="evidence" value="ECO:0007669"/>
    <property type="project" value="EnsemblFungi"/>
</dbReference>
<dbReference type="InterPro" id="IPR021133">
    <property type="entry name" value="HEAT_type_2"/>
</dbReference>
<keyword evidence="1" id="KW-0677">Repeat</keyword>
<evidence type="ECO:0000313" key="6">
    <source>
        <dbReference type="EMBL" id="AOW06457.1"/>
    </source>
</evidence>
<feature type="repeat" description="HEAT" evidence="3">
    <location>
        <begin position="344"/>
        <end position="382"/>
    </location>
</feature>
<dbReference type="AlphaFoldDB" id="A0A1H6QA28"/>
<feature type="repeat" description="HEAT" evidence="3">
    <location>
        <begin position="383"/>
        <end position="421"/>
    </location>
</feature>
<proteinExistence type="inferred from homology"/>
<feature type="repeat" description="HEAT" evidence="3">
    <location>
        <begin position="170"/>
        <end position="208"/>
    </location>
</feature>
<dbReference type="InterPro" id="IPR055231">
    <property type="entry name" value="2AA_helical"/>
</dbReference>
<reference evidence="6 8" key="1">
    <citation type="journal article" date="2016" name="PLoS ONE">
        <title>Sequence Assembly of Yarrowia lipolytica Strain W29/CLIB89 Shows Transposable Element Diversity.</title>
        <authorList>
            <person name="Magnan C."/>
            <person name="Yu J."/>
            <person name="Chang I."/>
            <person name="Jahn E."/>
            <person name="Kanomata Y."/>
            <person name="Wu J."/>
            <person name="Zeller M."/>
            <person name="Oakes M."/>
            <person name="Baldi P."/>
            <person name="Sandmeyer S."/>
        </authorList>
    </citation>
    <scope>NUCLEOTIDE SEQUENCE [LARGE SCALE GENOMIC DNA]</scope>
    <source>
        <strain evidence="6">CLIB89</strain>
        <strain evidence="8">CLIB89(W29)</strain>
    </source>
</reference>
<accession>A0A1H6QA28</accession>
<dbReference type="VEuPathDB" id="FungiDB:YALI1_F01291g"/>
<dbReference type="Gene3D" id="1.25.10.10">
    <property type="entry name" value="Leucine-rich Repeat Variant"/>
    <property type="match status" value="1"/>
</dbReference>
<feature type="repeat" description="HEAT" evidence="3">
    <location>
        <begin position="306"/>
        <end position="343"/>
    </location>
</feature>
<comment type="similarity">
    <text evidence="2">Belongs to the phosphatase 2A regulatory subunit A family.</text>
</comment>
<dbReference type="PANTHER" id="PTHR10648">
    <property type="entry name" value="SERINE/THREONINE-PROTEIN PHOSPHATASE PP2A 65 KDA REGULATORY SUBUNIT"/>
    <property type="match status" value="1"/>
</dbReference>
<dbReference type="Proteomes" id="UP000182444">
    <property type="component" value="Chromosome 1F"/>
</dbReference>
<dbReference type="RefSeq" id="XP_504837.1">
    <property type="nucleotide sequence ID" value="XM_504837.1"/>
</dbReference>
<dbReference type="GO" id="GO:0000775">
    <property type="term" value="C:chromosome, centromeric region"/>
    <property type="evidence" value="ECO:0007669"/>
    <property type="project" value="EnsemblFungi"/>
</dbReference>
<dbReference type="VEuPathDB" id="FungiDB:YALI0_F00836g"/>
<dbReference type="Pfam" id="PF22646">
    <property type="entry name" value="PPP2R1A-like_HEAT"/>
    <property type="match status" value="1"/>
</dbReference>
<name>A0A1H6QA28_YARLL</name>
<dbReference type="OMA" id="NRVEAMQ"/>
<dbReference type="eggNOG" id="KOG0211">
    <property type="taxonomic scope" value="Eukaryota"/>
</dbReference>
<evidence type="ECO:0000313" key="7">
    <source>
        <dbReference type="EMBL" id="RDW25379.1"/>
    </source>
</evidence>
<evidence type="ECO:0000313" key="8">
    <source>
        <dbReference type="Proteomes" id="UP000182444"/>
    </source>
</evidence>
<dbReference type="GO" id="GO:0030952">
    <property type="term" value="P:establishment or maintenance of cytoskeleton polarity"/>
    <property type="evidence" value="ECO:0007669"/>
    <property type="project" value="EnsemblFungi"/>
</dbReference>